<sequence>MSPFCSDGKAMPGGWRSAEVSEEAKVALDFVVERMNSAANVQEILAVKMQVVAGLNYAIDFQLDNGEIWNTRVYQDLKGNFEMTQPAKRGSMSDGCPQ</sequence>
<dbReference type="AlphaFoldDB" id="A0A918XKF4"/>
<accession>A0A918XKF4</accession>
<dbReference type="CDD" id="cd00042">
    <property type="entry name" value="CY"/>
    <property type="match status" value="1"/>
</dbReference>
<dbReference type="EMBL" id="BMYM01000002">
    <property type="protein sequence ID" value="GHD36220.1"/>
    <property type="molecule type" value="Genomic_DNA"/>
</dbReference>
<dbReference type="Gene3D" id="3.10.450.10">
    <property type="match status" value="1"/>
</dbReference>
<evidence type="ECO:0000313" key="3">
    <source>
        <dbReference type="Proteomes" id="UP000644693"/>
    </source>
</evidence>
<protein>
    <recommendedName>
        <fullName evidence="1">Cystatin domain-containing protein</fullName>
    </recommendedName>
</protein>
<dbReference type="Pfam" id="PF00031">
    <property type="entry name" value="Cystatin"/>
    <property type="match status" value="1"/>
</dbReference>
<gene>
    <name evidence="2" type="ORF">GCM10007053_24390</name>
</gene>
<organism evidence="2 3">
    <name type="scientific">Parahalioglobus pacificus</name>
    <dbReference type="NCBI Taxonomy" id="930806"/>
    <lineage>
        <taxon>Bacteria</taxon>
        <taxon>Pseudomonadati</taxon>
        <taxon>Pseudomonadota</taxon>
        <taxon>Gammaproteobacteria</taxon>
        <taxon>Cellvibrionales</taxon>
        <taxon>Halieaceae</taxon>
        <taxon>Parahalioglobus</taxon>
    </lineage>
</organism>
<reference evidence="2" key="1">
    <citation type="journal article" date="2014" name="Int. J. Syst. Evol. Microbiol.">
        <title>Complete genome sequence of Corynebacterium casei LMG S-19264T (=DSM 44701T), isolated from a smear-ripened cheese.</title>
        <authorList>
            <consortium name="US DOE Joint Genome Institute (JGI-PGF)"/>
            <person name="Walter F."/>
            <person name="Albersmeier A."/>
            <person name="Kalinowski J."/>
            <person name="Ruckert C."/>
        </authorList>
    </citation>
    <scope>NUCLEOTIDE SEQUENCE</scope>
    <source>
        <strain evidence="2">KCTC 23430</strain>
    </source>
</reference>
<proteinExistence type="predicted"/>
<evidence type="ECO:0000313" key="2">
    <source>
        <dbReference type="EMBL" id="GHD36220.1"/>
    </source>
</evidence>
<evidence type="ECO:0000259" key="1">
    <source>
        <dbReference type="Pfam" id="PF00031"/>
    </source>
</evidence>
<dbReference type="Proteomes" id="UP000644693">
    <property type="component" value="Unassembled WGS sequence"/>
</dbReference>
<keyword evidence="3" id="KW-1185">Reference proteome</keyword>
<dbReference type="InterPro" id="IPR046350">
    <property type="entry name" value="Cystatin_sf"/>
</dbReference>
<dbReference type="GO" id="GO:0004869">
    <property type="term" value="F:cysteine-type endopeptidase inhibitor activity"/>
    <property type="evidence" value="ECO:0007669"/>
    <property type="project" value="InterPro"/>
</dbReference>
<dbReference type="SUPFAM" id="SSF54403">
    <property type="entry name" value="Cystatin/monellin"/>
    <property type="match status" value="1"/>
</dbReference>
<dbReference type="InterPro" id="IPR000010">
    <property type="entry name" value="Cystatin_dom"/>
</dbReference>
<dbReference type="RefSeq" id="WP_189478058.1">
    <property type="nucleotide sequence ID" value="NZ_BMYM01000002.1"/>
</dbReference>
<reference evidence="2" key="2">
    <citation type="submission" date="2020-09" db="EMBL/GenBank/DDBJ databases">
        <authorList>
            <person name="Sun Q."/>
            <person name="Kim S."/>
        </authorList>
    </citation>
    <scope>NUCLEOTIDE SEQUENCE</scope>
    <source>
        <strain evidence="2">KCTC 23430</strain>
    </source>
</reference>
<comment type="caution">
    <text evidence="2">The sequence shown here is derived from an EMBL/GenBank/DDBJ whole genome shotgun (WGS) entry which is preliminary data.</text>
</comment>
<name>A0A918XKF4_9GAMM</name>
<feature type="domain" description="Cystatin" evidence="1">
    <location>
        <begin position="18"/>
        <end position="80"/>
    </location>
</feature>